<reference evidence="2" key="1">
    <citation type="submission" date="2023-10" db="EMBL/GenBank/DDBJ databases">
        <authorList>
            <person name="Chen Y."/>
            <person name="Shah S."/>
            <person name="Dougan E. K."/>
            <person name="Thang M."/>
            <person name="Chan C."/>
        </authorList>
    </citation>
    <scope>NUCLEOTIDE SEQUENCE [LARGE SCALE GENOMIC DNA]</scope>
</reference>
<gene>
    <name evidence="2" type="ORF">PCOR1329_LOCUS37322</name>
</gene>
<accession>A0ABN9TAT3</accession>
<feature type="compositionally biased region" description="Low complexity" evidence="1">
    <location>
        <begin position="657"/>
        <end position="673"/>
    </location>
</feature>
<protein>
    <submittedName>
        <fullName evidence="2">Uncharacterized protein</fullName>
    </submittedName>
</protein>
<dbReference type="Gene3D" id="2.40.70.10">
    <property type="entry name" value="Acid Proteases"/>
    <property type="match status" value="1"/>
</dbReference>
<keyword evidence="3" id="KW-1185">Reference proteome</keyword>
<dbReference type="EMBL" id="CAUYUJ010014525">
    <property type="protein sequence ID" value="CAK0842538.1"/>
    <property type="molecule type" value="Genomic_DNA"/>
</dbReference>
<evidence type="ECO:0000256" key="1">
    <source>
        <dbReference type="SAM" id="MobiDB-lite"/>
    </source>
</evidence>
<feature type="region of interest" description="Disordered" evidence="1">
    <location>
        <begin position="568"/>
        <end position="619"/>
    </location>
</feature>
<proteinExistence type="predicted"/>
<name>A0ABN9TAT3_9DINO</name>
<dbReference type="Proteomes" id="UP001189429">
    <property type="component" value="Unassembled WGS sequence"/>
</dbReference>
<sequence>MSPPAQVQTFVLGDFNFSLPGDCIHGAAGEICLPAPDGDPCSFEALSPEIVEVSAPSWATKRMLYPAARHHIIAGIDVSEYLPTNIQDIKERMHLAVSGAMRQTRRFPPESASQCLSWLFTASRAMHAGKAATARPACKVIPKLADFTDPHAVQWIDGQGCRDNMGEVAGGPDGRCYSAWKYVGTFVIRALYDLLQRSQSGAPLAQPACGGLSLSPRRERPVARKSVGREGLQLARQWRADRRERLRRNLDWSRYHLQVCFVDACEPSFAEARLSTFFFKRACRARGDQHVLCCDAGGLCPALGARDAGAARAICQVPGVSDEELGLLAEPLEQFELRHMEGSVSCFVPRHVDLYDVVVAANEESYEALSARLHGRGASSEHLCALGDFLDAHDALQAQEAAEGLPVASPGRMAPGFATREAIEALREGRLEPGPLRGAPPRRPVGELLGGLPREWQPLLDAASDLGVAEGLLEGGRGADARRTMGSVLRSAVGLHRWLMASIPADMKWWNDEAVGVHAGQRRLQYGSGGGWADQLLGGIGDRLHQHLQQHLQGSLLGNLLGGGGLDPYGQQQAPYGQQQAPYGQQQDPYGQQQAPYGQQQGPYGQQQAPYGQQQQAPVDDEPWMIGGMFLENFATVFDFDQGVMGFAEPAGSRRLAQAPEGAAGARGRPSPRGGAGVITRGLPAGAPPRRGGTAGASGPPAESPSTSEAARAHTVSARARATPAPLHPCICASRPVRSATPRVAEL</sequence>
<comment type="caution">
    <text evidence="2">The sequence shown here is derived from an EMBL/GenBank/DDBJ whole genome shotgun (WGS) entry which is preliminary data.</text>
</comment>
<evidence type="ECO:0000313" key="2">
    <source>
        <dbReference type="EMBL" id="CAK0842538.1"/>
    </source>
</evidence>
<organism evidence="2 3">
    <name type="scientific">Prorocentrum cordatum</name>
    <dbReference type="NCBI Taxonomy" id="2364126"/>
    <lineage>
        <taxon>Eukaryota</taxon>
        <taxon>Sar</taxon>
        <taxon>Alveolata</taxon>
        <taxon>Dinophyceae</taxon>
        <taxon>Prorocentrales</taxon>
        <taxon>Prorocentraceae</taxon>
        <taxon>Prorocentrum</taxon>
    </lineage>
</organism>
<dbReference type="InterPro" id="IPR021109">
    <property type="entry name" value="Peptidase_aspartic_dom_sf"/>
</dbReference>
<feature type="region of interest" description="Disordered" evidence="1">
    <location>
        <begin position="656"/>
        <end position="725"/>
    </location>
</feature>
<dbReference type="SUPFAM" id="SSF50630">
    <property type="entry name" value="Acid proteases"/>
    <property type="match status" value="1"/>
</dbReference>
<feature type="compositionally biased region" description="Low complexity" evidence="1">
    <location>
        <begin position="681"/>
        <end position="710"/>
    </location>
</feature>
<evidence type="ECO:0000313" key="3">
    <source>
        <dbReference type="Proteomes" id="UP001189429"/>
    </source>
</evidence>
<feature type="compositionally biased region" description="Low complexity" evidence="1">
    <location>
        <begin position="568"/>
        <end position="618"/>
    </location>
</feature>